<reference evidence="1 2" key="1">
    <citation type="submission" date="2018-02" db="EMBL/GenBank/DDBJ databases">
        <title>Acetobacter orientalis genome.</title>
        <authorList>
            <person name="Nakashima N."/>
            <person name="Tamura T."/>
        </authorList>
    </citation>
    <scope>NUCLEOTIDE SEQUENCE [LARGE SCALE GENOMIC DNA]</scope>
    <source>
        <strain evidence="1 2">FAN1</strain>
    </source>
</reference>
<dbReference type="EMBL" id="AP018515">
    <property type="protein sequence ID" value="BBC81607.1"/>
    <property type="molecule type" value="Genomic_DNA"/>
</dbReference>
<dbReference type="AlphaFoldDB" id="A0A2Z5ZN19"/>
<dbReference type="KEGG" id="aot:AcetOri_orf04925"/>
<gene>
    <name evidence="1" type="ORF">AcetOrient_orf04925</name>
</gene>
<organism evidence="1 2">
    <name type="scientific">Acetobacter orientalis</name>
    <dbReference type="NCBI Taxonomy" id="146474"/>
    <lineage>
        <taxon>Bacteria</taxon>
        <taxon>Pseudomonadati</taxon>
        <taxon>Pseudomonadota</taxon>
        <taxon>Alphaproteobacteria</taxon>
        <taxon>Acetobacterales</taxon>
        <taxon>Acetobacteraceae</taxon>
        <taxon>Acetobacter</taxon>
    </lineage>
</organism>
<name>A0A2Z5ZN19_9PROT</name>
<dbReference type="Proteomes" id="UP000270034">
    <property type="component" value="Chromosome"/>
</dbReference>
<evidence type="ECO:0000313" key="1">
    <source>
        <dbReference type="EMBL" id="BBC81607.1"/>
    </source>
</evidence>
<proteinExistence type="predicted"/>
<evidence type="ECO:0000313" key="2">
    <source>
        <dbReference type="Proteomes" id="UP000270034"/>
    </source>
</evidence>
<protein>
    <submittedName>
        <fullName evidence="1">Uncharacterized protein</fullName>
    </submittedName>
</protein>
<sequence length="40" mass="4416">MPPYCADTLPTQPLETLVTPLFKKADKANTVMAVLSQERP</sequence>
<accession>A0A2Z5ZN19</accession>